<protein>
    <submittedName>
        <fullName evidence="1">Uncharacterized protein</fullName>
    </submittedName>
</protein>
<dbReference type="HOGENOM" id="CLU_749566_0_0_5"/>
<proteinExistence type="predicted"/>
<dbReference type="EMBL" id="CP002826">
    <property type="protein sequence ID" value="AEI05089.1"/>
    <property type="molecule type" value="Genomic_DNA"/>
</dbReference>
<sequence>MGFHQACGSIKTPFVRKCPTHQQRAVKLPGTASAVEIVFYCPVCNVTIQRGFGANCDCDQGGVLSFTVHRSGSVFKPRGVVLINPPRREILRQVEAAGGGERALNWIVNGMQGRRLTDAPTNAGADSIRMVLAERGFDQATIDAMVAAMPPQSIPDSGFHNVDDQVLTKAKQQARQIALANFESRRTISDLEIAASGERARALYQIHYPESLRLAGIERVELVDRFPVLTAQYGYTRGDAVPGSSRLRTYREKNGEYTAYGELIETEALFIRLNPAMVHRWLSMNGIDLAPASDARAASAAILEALAVHPDGTEDEATKQLITLIHSYSHAFIRRAAVYAGIERSALSELVLPYCLGFFVYAAAKGDFVLGGLQALFESDLHSLIDGLVQDEHRCALDPGCTDHGAACGVCLHLGEPSCRMFNMHLSRLSLAGRAGYFDLCSN</sequence>
<keyword evidence="2" id="KW-1185">Reference proteome</keyword>
<dbReference type="AlphaFoldDB" id="F8BUN6"/>
<name>F8BUN6_AFIC5</name>
<organism evidence="1 2">
    <name type="scientific">Afipia carboxidovorans (strain ATCC 49405 / DSM 1227 / KCTC 32145 / OM5)</name>
    <name type="common">Oligotropha carboxidovorans</name>
    <dbReference type="NCBI Taxonomy" id="504832"/>
    <lineage>
        <taxon>Bacteria</taxon>
        <taxon>Pseudomonadati</taxon>
        <taxon>Pseudomonadota</taxon>
        <taxon>Alphaproteobacteria</taxon>
        <taxon>Hyphomicrobiales</taxon>
        <taxon>Nitrobacteraceae</taxon>
        <taxon>Afipia</taxon>
    </lineage>
</organism>
<dbReference type="KEGG" id="ocg:OCA5_c03630"/>
<accession>F8BUN6</accession>
<evidence type="ECO:0000313" key="2">
    <source>
        <dbReference type="Proteomes" id="UP000007730"/>
    </source>
</evidence>
<dbReference type="OrthoDB" id="9134227at2"/>
<reference evidence="1 2" key="1">
    <citation type="journal article" date="2011" name="J. Bacteriol.">
        <title>Complete genome sequences of the chemolithoautotrophic Oligotropha carboxidovorans strains OM4 and OM5.</title>
        <authorList>
            <person name="Volland S."/>
            <person name="Rachinger M."/>
            <person name="Strittmatter A."/>
            <person name="Daniel R."/>
            <person name="Gottschalk G."/>
            <person name="Meyer O."/>
        </authorList>
    </citation>
    <scope>NUCLEOTIDE SEQUENCE [LARGE SCALE GENOMIC DNA]</scope>
    <source>
        <strain evidence="2">ATCC 49405 / DSM 1227 / KCTC 32145 / OM5</strain>
    </source>
</reference>
<dbReference type="STRING" id="504832.OCA5_c03630"/>
<dbReference type="Proteomes" id="UP000007730">
    <property type="component" value="Chromosome"/>
</dbReference>
<dbReference type="PATRIC" id="fig|504832.7.peg.386"/>
<gene>
    <name evidence="1" type="ordered locus">OCA5_c03630</name>
</gene>
<evidence type="ECO:0000313" key="1">
    <source>
        <dbReference type="EMBL" id="AEI05089.1"/>
    </source>
</evidence>